<dbReference type="RefSeq" id="WP_013821983.1">
    <property type="nucleotide sequence ID" value="NC_015573.1"/>
</dbReference>
<organism evidence="1 2">
    <name type="scientific">Desulfofundulus kuznetsovii (strain DSM 6115 / VKM B-1805 / 17)</name>
    <name type="common">Desulfotomaculum kuznetsovii</name>
    <dbReference type="NCBI Taxonomy" id="760568"/>
    <lineage>
        <taxon>Bacteria</taxon>
        <taxon>Bacillati</taxon>
        <taxon>Bacillota</taxon>
        <taxon>Clostridia</taxon>
        <taxon>Eubacteriales</taxon>
        <taxon>Peptococcaceae</taxon>
        <taxon>Desulfofundulus</taxon>
    </lineage>
</organism>
<dbReference type="EMBL" id="CP002770">
    <property type="protein sequence ID" value="AEG14468.1"/>
    <property type="molecule type" value="Genomic_DNA"/>
</dbReference>
<evidence type="ECO:0000313" key="2">
    <source>
        <dbReference type="Proteomes" id="UP000009229"/>
    </source>
</evidence>
<accession>A0AAU8PX88</accession>
<keyword evidence="2" id="KW-1185">Reference proteome</keyword>
<reference evidence="2" key="1">
    <citation type="submission" date="2011-05" db="EMBL/GenBank/DDBJ databases">
        <title>Complete sequence of Desulfotomaculum kuznetsovii DSM 6115.</title>
        <authorList>
            <person name="Lucas S."/>
            <person name="Han J."/>
            <person name="Lapidus A."/>
            <person name="Cheng J.-F."/>
            <person name="Goodwin L."/>
            <person name="Pitluck S."/>
            <person name="Peters L."/>
            <person name="Mikhailova N."/>
            <person name="Lu M."/>
            <person name="Saunders E."/>
            <person name="Han C."/>
            <person name="Tapia R."/>
            <person name="Land M."/>
            <person name="Hauser L."/>
            <person name="Kyrpides N."/>
            <person name="Ivanova N."/>
            <person name="Pagani I."/>
            <person name="Nazina T."/>
            <person name="Ivanova A."/>
            <person name="Parshina S."/>
            <person name="Kuever J."/>
            <person name="Muyzer G."/>
            <person name="Plugge C."/>
            <person name="Stams A."/>
            <person name="Woyke T."/>
        </authorList>
    </citation>
    <scope>NUCLEOTIDE SEQUENCE [LARGE SCALE GENOMIC DNA]</scope>
    <source>
        <strain evidence="2">DSM 6115 / VKM B-1805 / 17</strain>
    </source>
</reference>
<protein>
    <submittedName>
        <fullName evidence="1">Uncharacterized protein</fullName>
    </submittedName>
</protein>
<gene>
    <name evidence="1" type="ordered locus">Desku_0868</name>
</gene>
<evidence type="ECO:0000313" key="1">
    <source>
        <dbReference type="EMBL" id="AEG14468.1"/>
    </source>
</evidence>
<dbReference type="Proteomes" id="UP000009229">
    <property type="component" value="Chromosome"/>
</dbReference>
<dbReference type="AlphaFoldDB" id="A0AAU8PX88"/>
<dbReference type="KEGG" id="dku:Desku_0868"/>
<sequence>MREVFSRFTGIPVVQGISATTVRGQVKHYNVRVKLHGRGAEEELNKLWPFGNISTDGDGVTADYIVKPEEVDNFYSRLLKVSPQSGEREVAIVFQFSGPLTEELRWRVAKSVRSSDRLIWGDNRVVIVLRNCGEEAVKAVQERIGAVLAANNDVSFSVRVSISGS</sequence>
<proteinExistence type="predicted"/>
<name>A0AAU8PX88_DESK7</name>